<keyword evidence="2 4" id="KW-0547">Nucleotide-binding</keyword>
<organism evidence="6 7">
    <name type="scientific">Rothia nasimurium</name>
    <dbReference type="NCBI Taxonomy" id="85336"/>
    <lineage>
        <taxon>Bacteria</taxon>
        <taxon>Bacillati</taxon>
        <taxon>Actinomycetota</taxon>
        <taxon>Actinomycetes</taxon>
        <taxon>Micrococcales</taxon>
        <taxon>Micrococcaceae</taxon>
        <taxon>Rothia</taxon>
    </lineage>
</organism>
<dbReference type="Gene3D" id="3.40.50.10420">
    <property type="entry name" value="NagB/RpiA/CoA transferase-like"/>
    <property type="match status" value="1"/>
</dbReference>
<dbReference type="InterPro" id="IPR037171">
    <property type="entry name" value="NagB/RpiA_transferase-like"/>
</dbReference>
<comment type="similarity">
    <text evidence="1 4">Belongs to the 5-formyltetrahydrofolate cyclo-ligase family.</text>
</comment>
<dbReference type="OrthoDB" id="3242798at2"/>
<comment type="catalytic activity">
    <reaction evidence="4">
        <text>(6S)-5-formyl-5,6,7,8-tetrahydrofolate + ATP = (6R)-5,10-methenyltetrahydrofolate + ADP + phosphate</text>
        <dbReference type="Rhea" id="RHEA:10488"/>
        <dbReference type="ChEBI" id="CHEBI:30616"/>
        <dbReference type="ChEBI" id="CHEBI:43474"/>
        <dbReference type="ChEBI" id="CHEBI:57455"/>
        <dbReference type="ChEBI" id="CHEBI:57457"/>
        <dbReference type="ChEBI" id="CHEBI:456216"/>
        <dbReference type="EC" id="6.3.3.2"/>
    </reaction>
</comment>
<protein>
    <recommendedName>
        <fullName evidence="4">5-formyltetrahydrofolate cyclo-ligase</fullName>
        <ecNumber evidence="4">6.3.3.2</ecNumber>
    </recommendedName>
</protein>
<evidence type="ECO:0000313" key="6">
    <source>
        <dbReference type="EMBL" id="TFU21440.1"/>
    </source>
</evidence>
<keyword evidence="4" id="KW-0460">Magnesium</keyword>
<dbReference type="GO" id="GO:0005524">
    <property type="term" value="F:ATP binding"/>
    <property type="evidence" value="ECO:0007669"/>
    <property type="project" value="UniProtKB-KW"/>
</dbReference>
<dbReference type="PANTHER" id="PTHR23407:SF1">
    <property type="entry name" value="5-FORMYLTETRAHYDROFOLATE CYCLO-LIGASE"/>
    <property type="match status" value="1"/>
</dbReference>
<name>A0A4Y9F369_9MICC</name>
<proteinExistence type="inferred from homology"/>
<keyword evidence="4" id="KW-0479">Metal-binding</keyword>
<evidence type="ECO:0000256" key="2">
    <source>
        <dbReference type="ARBA" id="ARBA00022741"/>
    </source>
</evidence>
<dbReference type="GO" id="GO:0035999">
    <property type="term" value="P:tetrahydrofolate interconversion"/>
    <property type="evidence" value="ECO:0007669"/>
    <property type="project" value="TreeGrafter"/>
</dbReference>
<dbReference type="Pfam" id="PF01812">
    <property type="entry name" value="5-FTHF_cyc-lig"/>
    <property type="match status" value="1"/>
</dbReference>
<dbReference type="NCBIfam" id="TIGR02727">
    <property type="entry name" value="MTHFS_bact"/>
    <property type="match status" value="1"/>
</dbReference>
<comment type="caution">
    <text evidence="6">The sequence shown here is derived from an EMBL/GenBank/DDBJ whole genome shotgun (WGS) entry which is preliminary data.</text>
</comment>
<evidence type="ECO:0000256" key="5">
    <source>
        <dbReference type="SAM" id="MobiDB-lite"/>
    </source>
</evidence>
<reference evidence="6 7" key="1">
    <citation type="submission" date="2019-03" db="EMBL/GenBank/DDBJ databases">
        <title>Diversity of the mouse oral microbiome.</title>
        <authorList>
            <person name="Joseph S."/>
            <person name="Aduse-Opoku J."/>
            <person name="Curtis M."/>
            <person name="Wade W."/>
            <person name="Hashim A."/>
        </authorList>
    </citation>
    <scope>NUCLEOTIDE SEQUENCE [LARGE SCALE GENOMIC DNA]</scope>
    <source>
        <strain evidence="7">irhom_31</strain>
    </source>
</reference>
<dbReference type="InterPro" id="IPR002698">
    <property type="entry name" value="FTHF_cligase"/>
</dbReference>
<dbReference type="GO" id="GO:0046872">
    <property type="term" value="F:metal ion binding"/>
    <property type="evidence" value="ECO:0007669"/>
    <property type="project" value="UniProtKB-KW"/>
</dbReference>
<dbReference type="InterPro" id="IPR024185">
    <property type="entry name" value="FTHF_cligase-like_sf"/>
</dbReference>
<evidence type="ECO:0000256" key="1">
    <source>
        <dbReference type="ARBA" id="ARBA00010638"/>
    </source>
</evidence>
<dbReference type="GO" id="GO:0009396">
    <property type="term" value="P:folic acid-containing compound biosynthetic process"/>
    <property type="evidence" value="ECO:0007669"/>
    <property type="project" value="TreeGrafter"/>
</dbReference>
<dbReference type="EC" id="6.3.3.2" evidence="4"/>
<keyword evidence="3 4" id="KW-0067">ATP-binding</keyword>
<dbReference type="PANTHER" id="PTHR23407">
    <property type="entry name" value="ATPASE INHIBITOR/5-FORMYLTETRAHYDROFOLATE CYCLO-LIGASE"/>
    <property type="match status" value="1"/>
</dbReference>
<keyword evidence="6" id="KW-0436">Ligase</keyword>
<sequence>MNGKLWLDSANTSSGGAPVSSSRSASTAHAKAFARSYLRRRRTHNPPRQAAAQGFERTLAPLWQALPAGSTLAAFLPLPTEPPLLPALTQAVAEGCRVLVPVVRPRRQLAWVEWQPQAEHTINALDIVEPVGERHGSEAFIQADLRLVPALAYDLAGRRLGQGGGYYDRLFEQLGPLAQDPSTVGVVFEREILDGLPADSWDARLRFVATEKTLHHLGN</sequence>
<evidence type="ECO:0000256" key="3">
    <source>
        <dbReference type="ARBA" id="ARBA00022840"/>
    </source>
</evidence>
<dbReference type="Proteomes" id="UP000297951">
    <property type="component" value="Unassembled WGS sequence"/>
</dbReference>
<dbReference type="SUPFAM" id="SSF100950">
    <property type="entry name" value="NagB/RpiA/CoA transferase-like"/>
    <property type="match status" value="1"/>
</dbReference>
<dbReference type="EMBL" id="SPQC01000032">
    <property type="protein sequence ID" value="TFU21440.1"/>
    <property type="molecule type" value="Genomic_DNA"/>
</dbReference>
<evidence type="ECO:0000313" key="7">
    <source>
        <dbReference type="Proteomes" id="UP000297951"/>
    </source>
</evidence>
<evidence type="ECO:0000256" key="4">
    <source>
        <dbReference type="RuleBase" id="RU361279"/>
    </source>
</evidence>
<gene>
    <name evidence="6" type="ORF">E4U03_08960</name>
</gene>
<dbReference type="GO" id="GO:0030272">
    <property type="term" value="F:5-formyltetrahydrofolate cyclo-ligase activity"/>
    <property type="evidence" value="ECO:0007669"/>
    <property type="project" value="UniProtKB-EC"/>
</dbReference>
<dbReference type="AlphaFoldDB" id="A0A4Y9F369"/>
<feature type="region of interest" description="Disordered" evidence="5">
    <location>
        <begin position="1"/>
        <end position="27"/>
    </location>
</feature>
<accession>A0A4Y9F369</accession>
<feature type="compositionally biased region" description="Low complexity" evidence="5">
    <location>
        <begin position="13"/>
        <end position="27"/>
    </location>
</feature>
<comment type="cofactor">
    <cofactor evidence="4">
        <name>Mg(2+)</name>
        <dbReference type="ChEBI" id="CHEBI:18420"/>
    </cofactor>
</comment>